<dbReference type="InterPro" id="IPR022138">
    <property type="entry name" value="DUF3670"/>
</dbReference>
<dbReference type="InterPro" id="IPR049730">
    <property type="entry name" value="SNF2/RAD54-like_C"/>
</dbReference>
<gene>
    <name evidence="5" type="ORF">HF519_05245</name>
</gene>
<dbReference type="GO" id="GO:0004386">
    <property type="term" value="F:helicase activity"/>
    <property type="evidence" value="ECO:0007669"/>
    <property type="project" value="UniProtKB-KW"/>
</dbReference>
<dbReference type="FunFam" id="3.40.50.10810:FF:000031">
    <property type="entry name" value="Helicase, SNF2/RAD54 family"/>
    <property type="match status" value="1"/>
</dbReference>
<comment type="caution">
    <text evidence="5">The sequence shown here is derived from an EMBL/GenBank/DDBJ whole genome shotgun (WGS) entry which is preliminary data.</text>
</comment>
<dbReference type="AlphaFoldDB" id="A0A848DEK7"/>
<evidence type="ECO:0000313" key="6">
    <source>
        <dbReference type="Proteomes" id="UP000586918"/>
    </source>
</evidence>
<reference evidence="5 6" key="1">
    <citation type="submission" date="2020-04" db="EMBL/GenBank/DDBJ databases">
        <authorList>
            <person name="Klaysubun C."/>
            <person name="Duangmal K."/>
            <person name="Lipun K."/>
        </authorList>
    </citation>
    <scope>NUCLEOTIDE SEQUENCE [LARGE SCALE GENOMIC DNA]</scope>
    <source>
        <strain evidence="5 6">DSM 45300</strain>
    </source>
</reference>
<evidence type="ECO:0000256" key="2">
    <source>
        <dbReference type="SAM" id="MobiDB-lite"/>
    </source>
</evidence>
<protein>
    <submittedName>
        <fullName evidence="5">DEAD/DEAH box helicase</fullName>
    </submittedName>
</protein>
<dbReference type="Proteomes" id="UP000586918">
    <property type="component" value="Unassembled WGS sequence"/>
</dbReference>
<keyword evidence="5" id="KW-0547">Nucleotide-binding</keyword>
<dbReference type="CDD" id="cd18012">
    <property type="entry name" value="DEXQc_arch_SWI2_SNF2"/>
    <property type="match status" value="1"/>
</dbReference>
<feature type="domain" description="Helicase C-terminal" evidence="4">
    <location>
        <begin position="870"/>
        <end position="1026"/>
    </location>
</feature>
<evidence type="ECO:0000313" key="5">
    <source>
        <dbReference type="EMBL" id="NMH91003.1"/>
    </source>
</evidence>
<dbReference type="Pfam" id="PF12419">
    <property type="entry name" value="DUF3670"/>
    <property type="match status" value="1"/>
</dbReference>
<proteinExistence type="predicted"/>
<dbReference type="InterPro" id="IPR014001">
    <property type="entry name" value="Helicase_ATP-bd"/>
</dbReference>
<dbReference type="Pfam" id="PF00176">
    <property type="entry name" value="SNF2-rel_dom"/>
    <property type="match status" value="1"/>
</dbReference>
<dbReference type="FunFam" id="3.40.50.300:FF:000533">
    <property type="entry name" value="Helicase, Snf2 family"/>
    <property type="match status" value="1"/>
</dbReference>
<dbReference type="Gene3D" id="3.40.50.300">
    <property type="entry name" value="P-loop containing nucleotide triphosphate hydrolases"/>
    <property type="match status" value="1"/>
</dbReference>
<feature type="region of interest" description="Disordered" evidence="2">
    <location>
        <begin position="174"/>
        <end position="202"/>
    </location>
</feature>
<dbReference type="CDD" id="cd18793">
    <property type="entry name" value="SF2_C_SNF"/>
    <property type="match status" value="1"/>
</dbReference>
<dbReference type="PROSITE" id="PS51192">
    <property type="entry name" value="HELICASE_ATP_BIND_1"/>
    <property type="match status" value="1"/>
</dbReference>
<dbReference type="SMART" id="SM00487">
    <property type="entry name" value="DEXDc"/>
    <property type="match status" value="1"/>
</dbReference>
<evidence type="ECO:0000256" key="1">
    <source>
        <dbReference type="ARBA" id="ARBA00022801"/>
    </source>
</evidence>
<dbReference type="InterPro" id="IPR027417">
    <property type="entry name" value="P-loop_NTPase"/>
</dbReference>
<dbReference type="InterPro" id="IPR000330">
    <property type="entry name" value="SNF2_N"/>
</dbReference>
<keyword evidence="5" id="KW-0347">Helicase</keyword>
<dbReference type="SUPFAM" id="SSF52540">
    <property type="entry name" value="P-loop containing nucleoside triphosphate hydrolases"/>
    <property type="match status" value="2"/>
</dbReference>
<keyword evidence="5" id="KW-0067">ATP-binding</keyword>
<feature type="domain" description="Helicase ATP-binding" evidence="3">
    <location>
        <begin position="579"/>
        <end position="741"/>
    </location>
</feature>
<dbReference type="Gene3D" id="3.40.50.10810">
    <property type="entry name" value="Tandem AAA-ATPase domain"/>
    <property type="match status" value="1"/>
</dbReference>
<dbReference type="GO" id="GO:0016787">
    <property type="term" value="F:hydrolase activity"/>
    <property type="evidence" value="ECO:0007669"/>
    <property type="project" value="UniProtKB-KW"/>
</dbReference>
<dbReference type="InterPro" id="IPR038718">
    <property type="entry name" value="SNF2-like_sf"/>
</dbReference>
<sequence length="1043" mass="112459">MLAVHGLWSPGRGLLLWAEDGSRPSTTGRRSLRSARPHPFALPTSELAALHPGKPTTVTLLLPSRSSGPLDSPELVRSVRVGRTRSAPSLQPWTVPAVVVDPAELDDPAEEARYGASVAHLRALARFAADLAARGRVAPTLTRGEPGPEARWRPVVQGLDAVALDTLVAAMPPVGRAEQRPHRGSGPGTGGVPRSGPERTGQDPAALVRDAVAVLVDAAVRDRLARADEPVALLPPRRGRIPRRLPATEAWLAALTTPDAGIDADPGELEELARALAPWDRIGTEPTGPGRASFRLAEIRVLDDPADPDGPGTDQTGDGTRWQLQFLLQSTEDPSLLVPAERVWSGGSGALGRLIAAPQELLLAELGRAALVYPPLESALRQARPEALDLDLDGAHRFLTEGAALLLAAGFGVQLPSGWDGSRRLGLRLSVRSTATAGVVTRGGLGREQVADFRWALAVGDEVLDEEEISELVAAKAPLVRLRGRWVTVDQDRLRTGLEFLRRSRRGRPAPTAAEVLALAQADPADHDTPLPVTGVDADGWLGDLLTGTAERTLVPLEPPPDFRATLRPYQQRGLSWLAFLSSLGLGACLADDMGLGKTVQLLALETHERAGGASGPTLLLCPMSLVGTWQREAARFAPGLRVHVHHGGARARGGELGTAVAASDLVVTTYATAARDIDELAGVEWRRVVLDEAQAIKNSHATHARAVRRLRAGHRIALTGTPMENRLAELWSVMDFLNPGVLGTAQRFRARFAIPVERHGDTDAADLLRRITRPYLLRRVKTDPTVIDDLPEKIEITQHYRLTREQASLYRTVVDDMMEKIEDSDGIARRGNVLAAMAKLKQVCNHPAQLLHDGSGAAGLGRRSGKVIRLEEILAEILAEGDKVLCFTQFTEFASMLVPHLTARFDQEVLYLHGGTPKPKRDEMVSRFQSADGPSIFLLSLKAGGTGLTLTAANHVVHLDRWWNPAVENQATDRAFRIGQHRTVQVRKFVCPGTVEERIDTMIESKKALSGMVISDGEAWLTELSTGELREVFALGADAVDD</sequence>
<keyword evidence="6" id="KW-1185">Reference proteome</keyword>
<keyword evidence="1" id="KW-0378">Hydrolase</keyword>
<dbReference type="InterPro" id="IPR001650">
    <property type="entry name" value="Helicase_C-like"/>
</dbReference>
<dbReference type="PROSITE" id="PS51194">
    <property type="entry name" value="HELICASE_CTER"/>
    <property type="match status" value="1"/>
</dbReference>
<organism evidence="5 6">
    <name type="scientific">Pseudonocardia bannensis</name>
    <dbReference type="NCBI Taxonomy" id="630973"/>
    <lineage>
        <taxon>Bacteria</taxon>
        <taxon>Bacillati</taxon>
        <taxon>Actinomycetota</taxon>
        <taxon>Actinomycetes</taxon>
        <taxon>Pseudonocardiales</taxon>
        <taxon>Pseudonocardiaceae</taxon>
        <taxon>Pseudonocardia</taxon>
    </lineage>
</organism>
<evidence type="ECO:0000259" key="4">
    <source>
        <dbReference type="PROSITE" id="PS51194"/>
    </source>
</evidence>
<dbReference type="PANTHER" id="PTHR10799">
    <property type="entry name" value="SNF2/RAD54 HELICASE FAMILY"/>
    <property type="match status" value="1"/>
</dbReference>
<dbReference type="SMART" id="SM00490">
    <property type="entry name" value="HELICc"/>
    <property type="match status" value="1"/>
</dbReference>
<accession>A0A848DEK7</accession>
<evidence type="ECO:0000259" key="3">
    <source>
        <dbReference type="PROSITE" id="PS51192"/>
    </source>
</evidence>
<name>A0A848DEK7_9PSEU</name>
<dbReference type="RefSeq" id="WP_169410629.1">
    <property type="nucleotide sequence ID" value="NZ_JAAXKZ010000011.1"/>
</dbReference>
<dbReference type="Pfam" id="PF00271">
    <property type="entry name" value="Helicase_C"/>
    <property type="match status" value="1"/>
</dbReference>
<dbReference type="GO" id="GO:0005524">
    <property type="term" value="F:ATP binding"/>
    <property type="evidence" value="ECO:0007669"/>
    <property type="project" value="InterPro"/>
</dbReference>
<dbReference type="EMBL" id="JAAXKZ010000011">
    <property type="protein sequence ID" value="NMH91003.1"/>
    <property type="molecule type" value="Genomic_DNA"/>
</dbReference>